<accession>A0A388KY77</accession>
<feature type="compositionally biased region" description="Polar residues" evidence="1">
    <location>
        <begin position="660"/>
        <end position="669"/>
    </location>
</feature>
<dbReference type="PANTHER" id="PTHR33868:SF2">
    <property type="entry name" value="EXPRESSED PROTEIN"/>
    <property type="match status" value="1"/>
</dbReference>
<dbReference type="AlphaFoldDB" id="A0A388KY77"/>
<feature type="compositionally biased region" description="Gly residues" evidence="1">
    <location>
        <begin position="281"/>
        <end position="293"/>
    </location>
</feature>
<feature type="compositionally biased region" description="Low complexity" evidence="1">
    <location>
        <begin position="352"/>
        <end position="365"/>
    </location>
</feature>
<keyword evidence="3" id="KW-1185">Reference proteome</keyword>
<proteinExistence type="predicted"/>
<evidence type="ECO:0000313" key="3">
    <source>
        <dbReference type="Proteomes" id="UP000265515"/>
    </source>
</evidence>
<feature type="region of interest" description="Disordered" evidence="1">
    <location>
        <begin position="352"/>
        <end position="377"/>
    </location>
</feature>
<feature type="region of interest" description="Disordered" evidence="1">
    <location>
        <begin position="265"/>
        <end position="325"/>
    </location>
</feature>
<feature type="region of interest" description="Disordered" evidence="1">
    <location>
        <begin position="599"/>
        <end position="621"/>
    </location>
</feature>
<feature type="region of interest" description="Disordered" evidence="1">
    <location>
        <begin position="771"/>
        <end position="840"/>
    </location>
</feature>
<feature type="compositionally biased region" description="Polar residues" evidence="1">
    <location>
        <begin position="605"/>
        <end position="614"/>
    </location>
</feature>
<dbReference type="PANTHER" id="PTHR33868">
    <property type="entry name" value="EXPRESSED PROTEIN"/>
    <property type="match status" value="1"/>
</dbReference>
<protein>
    <submittedName>
        <fullName evidence="2">Uncharacterized protein</fullName>
    </submittedName>
</protein>
<dbReference type="EMBL" id="BFEA01000215">
    <property type="protein sequence ID" value="GBG75017.1"/>
    <property type="molecule type" value="Genomic_DNA"/>
</dbReference>
<name>A0A388KY77_CHABU</name>
<dbReference type="Proteomes" id="UP000265515">
    <property type="component" value="Unassembled WGS sequence"/>
</dbReference>
<feature type="region of interest" description="Disordered" evidence="1">
    <location>
        <begin position="647"/>
        <end position="681"/>
    </location>
</feature>
<feature type="region of interest" description="Disordered" evidence="1">
    <location>
        <begin position="527"/>
        <end position="577"/>
    </location>
</feature>
<gene>
    <name evidence="2" type="ORF">CBR_g19532</name>
</gene>
<evidence type="ECO:0000256" key="1">
    <source>
        <dbReference type="SAM" id="MobiDB-lite"/>
    </source>
</evidence>
<sequence>MVEAVRIAVLGVRLPLTRPILTSYPYSYPSAVTSGNPAVIAAPSSPLSSLGTFAPYPQGVALSVVAIFTNGYSTISAAVLGTSILCCRRHATFPATSAGASLRSSDTRLQPPPLIRFARAVLTYLGPGLTANFLGGQLSEDTIHAREKVQSTSPGLKDSMAAAEVRAAWQRSFRPLTTTHEDAIRKHSKMGHCPIVSAPPPPATPSAGAPTPARPLSVSQQVETRNARPCFIAPRVTPRKDFASPFPVGGNGMPHPMEVNVRVSVSSCSAPPGGSTHVKKGGGGGGGGGGKGGVTAEASVMSDGLGVSLTLEEGRGGSERERKRWRARGDGLGVAICAGALGAEAVCAGEQQPQQQQQQQQQPQQDGVNVPTPVAGGSTHVSLQASIVGTKRVGAGAYDASTCCMPSPGTRATTAFAFTDWRLSDDMKNDSHGAASAGFPEKALRQQEMLQPTTTKAGKNSSVFADDDMECELLAREHTDMWKTTTMTPIKMKRKGKHMMGEVETEMIGFHKESLFDDVGSVTTVCDDESSRKREPLTMTDDESTADCFPDIATKGESESASWRHGSSDWSSPAKDHDADAMTWTEEDLYVDDGGNLLQPATGRLPSSTVTTDSPMDESPPVMLGHAYVRVSGSGNSSVDGLSSSYYTSKKDSSQHKTRFASTSGNGSRTTDRGAGTSRSARHADGAVLLGEALCRSQTRAREAEFVAEAVLIENQRLRQFVFREASRSYTHRLWVNILEVENDSLKMRSCCGREGAGGLPIAGYTKEHAANNSSSGRGGGGAALINKSHGPGLRKQNRKGEDNMTRAKDTPCDEGEVGGKQEAKGGWGGQEGTVPNESGSGWVADVLTVSLALATIGICTSVNLFDQQRARSAGDVMLLLPGECVLETANATSYWDRSVGMGWVLYLER</sequence>
<comment type="caution">
    <text evidence="2">The sequence shown here is derived from an EMBL/GenBank/DDBJ whole genome shotgun (WGS) entry which is preliminary data.</text>
</comment>
<feature type="compositionally biased region" description="Basic and acidic residues" evidence="1">
    <location>
        <begin position="799"/>
        <end position="824"/>
    </location>
</feature>
<reference evidence="2 3" key="1">
    <citation type="journal article" date="2018" name="Cell">
        <title>The Chara Genome: Secondary Complexity and Implications for Plant Terrestrialization.</title>
        <authorList>
            <person name="Nishiyama T."/>
            <person name="Sakayama H."/>
            <person name="Vries J.D."/>
            <person name="Buschmann H."/>
            <person name="Saint-Marcoux D."/>
            <person name="Ullrich K.K."/>
            <person name="Haas F.B."/>
            <person name="Vanderstraeten L."/>
            <person name="Becker D."/>
            <person name="Lang D."/>
            <person name="Vosolsobe S."/>
            <person name="Rombauts S."/>
            <person name="Wilhelmsson P.K.I."/>
            <person name="Janitza P."/>
            <person name="Kern R."/>
            <person name="Heyl A."/>
            <person name="Rumpler F."/>
            <person name="Villalobos L.I.A.C."/>
            <person name="Clay J.M."/>
            <person name="Skokan R."/>
            <person name="Toyoda A."/>
            <person name="Suzuki Y."/>
            <person name="Kagoshima H."/>
            <person name="Schijlen E."/>
            <person name="Tajeshwar N."/>
            <person name="Catarino B."/>
            <person name="Hetherington A.J."/>
            <person name="Saltykova A."/>
            <person name="Bonnot C."/>
            <person name="Breuninger H."/>
            <person name="Symeonidi A."/>
            <person name="Radhakrishnan G.V."/>
            <person name="Van Nieuwerburgh F."/>
            <person name="Deforce D."/>
            <person name="Chang C."/>
            <person name="Karol K.G."/>
            <person name="Hedrich R."/>
            <person name="Ulvskov P."/>
            <person name="Glockner G."/>
            <person name="Delwiche C.F."/>
            <person name="Petrasek J."/>
            <person name="Van de Peer Y."/>
            <person name="Friml J."/>
            <person name="Beilby M."/>
            <person name="Dolan L."/>
            <person name="Kohara Y."/>
            <person name="Sugano S."/>
            <person name="Fujiyama A."/>
            <person name="Delaux P.-M."/>
            <person name="Quint M."/>
            <person name="TheiBen G."/>
            <person name="Hagemann M."/>
            <person name="Harholt J."/>
            <person name="Dunand C."/>
            <person name="Zachgo S."/>
            <person name="Langdale J."/>
            <person name="Maumus F."/>
            <person name="Straeten D.V.D."/>
            <person name="Gould S.B."/>
            <person name="Rensing S.A."/>
        </authorList>
    </citation>
    <scope>NUCLEOTIDE SEQUENCE [LARGE SCALE GENOMIC DNA]</scope>
    <source>
        <strain evidence="2 3">S276</strain>
    </source>
</reference>
<organism evidence="2 3">
    <name type="scientific">Chara braunii</name>
    <name type="common">Braun's stonewort</name>
    <dbReference type="NCBI Taxonomy" id="69332"/>
    <lineage>
        <taxon>Eukaryota</taxon>
        <taxon>Viridiplantae</taxon>
        <taxon>Streptophyta</taxon>
        <taxon>Charophyceae</taxon>
        <taxon>Charales</taxon>
        <taxon>Characeae</taxon>
        <taxon>Chara</taxon>
    </lineage>
</organism>
<feature type="compositionally biased region" description="Basic and acidic residues" evidence="1">
    <location>
        <begin position="312"/>
        <end position="322"/>
    </location>
</feature>
<dbReference type="Gramene" id="GBG75017">
    <property type="protein sequence ID" value="GBG75017"/>
    <property type="gene ID" value="CBR_g19532"/>
</dbReference>
<evidence type="ECO:0000313" key="2">
    <source>
        <dbReference type="EMBL" id="GBG75017.1"/>
    </source>
</evidence>